<dbReference type="EMBL" id="SLVX01000021">
    <property type="protein sequence ID" value="TCN37789.1"/>
    <property type="molecule type" value="Genomic_DNA"/>
</dbReference>
<dbReference type="Proteomes" id="UP000295351">
    <property type="component" value="Unassembled WGS sequence"/>
</dbReference>
<sequence length="39" mass="4045">MSEIERDGMEFDVAIAGSRLPNGSRKSAPRGPTGAVLNG</sequence>
<gene>
    <name evidence="2" type="ORF">EV665_12156</name>
</gene>
<protein>
    <submittedName>
        <fullName evidence="2">Uncharacterized protein</fullName>
    </submittedName>
</protein>
<evidence type="ECO:0000313" key="3">
    <source>
        <dbReference type="Proteomes" id="UP000295351"/>
    </source>
</evidence>
<comment type="caution">
    <text evidence="2">The sequence shown here is derived from an EMBL/GenBank/DDBJ whole genome shotgun (WGS) entry which is preliminary data.</text>
</comment>
<name>A0A4R2CFK9_SHIGR</name>
<feature type="region of interest" description="Disordered" evidence="1">
    <location>
        <begin position="15"/>
        <end position="39"/>
    </location>
</feature>
<dbReference type="AlphaFoldDB" id="A0A4R2CFK9"/>
<evidence type="ECO:0000313" key="2">
    <source>
        <dbReference type="EMBL" id="TCN37789.1"/>
    </source>
</evidence>
<organism evidence="2 3">
    <name type="scientific">Shinella granuli</name>
    <dbReference type="NCBI Taxonomy" id="323621"/>
    <lineage>
        <taxon>Bacteria</taxon>
        <taxon>Pseudomonadati</taxon>
        <taxon>Pseudomonadota</taxon>
        <taxon>Alphaproteobacteria</taxon>
        <taxon>Hyphomicrobiales</taxon>
        <taxon>Rhizobiaceae</taxon>
        <taxon>Shinella</taxon>
    </lineage>
</organism>
<keyword evidence="3" id="KW-1185">Reference proteome</keyword>
<proteinExistence type="predicted"/>
<accession>A0A4R2CFK9</accession>
<evidence type="ECO:0000256" key="1">
    <source>
        <dbReference type="SAM" id="MobiDB-lite"/>
    </source>
</evidence>
<reference evidence="2 3" key="1">
    <citation type="submission" date="2019-03" db="EMBL/GenBank/DDBJ databases">
        <title>Genomic Encyclopedia of Type Strains, Phase IV (KMG-IV): sequencing the most valuable type-strain genomes for metagenomic binning, comparative biology and taxonomic classification.</title>
        <authorList>
            <person name="Goeker M."/>
        </authorList>
    </citation>
    <scope>NUCLEOTIDE SEQUENCE [LARGE SCALE GENOMIC DNA]</scope>
    <source>
        <strain evidence="2 3">DSM 18401</strain>
    </source>
</reference>